<gene>
    <name evidence="1" type="ORF">I9W82_003702</name>
</gene>
<dbReference type="OrthoDB" id="4075141at2759"/>
<protein>
    <submittedName>
        <fullName evidence="1">Uncharacterized protein</fullName>
    </submittedName>
</protein>
<evidence type="ECO:0000313" key="2">
    <source>
        <dbReference type="Proteomes" id="UP000669133"/>
    </source>
</evidence>
<proteinExistence type="predicted"/>
<dbReference type="Proteomes" id="UP000669133">
    <property type="component" value="Unassembled WGS sequence"/>
</dbReference>
<dbReference type="GeneID" id="93652331"/>
<keyword evidence="2" id="KW-1185">Reference proteome</keyword>
<comment type="caution">
    <text evidence="1">The sequence shown here is derived from an EMBL/GenBank/DDBJ whole genome shotgun (WGS) entry which is preliminary data.</text>
</comment>
<dbReference type="AlphaFoldDB" id="A0A8H7ZH59"/>
<name>A0A8H7ZH59_9ASCO</name>
<sequence length="206" mass="24328">MSSLPRLLSATHLKSAYWIDSMPSSMGMERSTVKLRYFKTLRRSKRYPDLHRLYVLNQKSVFKTYTKVIGLIAGVIAIKLNYMQLVPDWGFNKKVEAEMTTTGYNVVYDEDVDEIPPARLLSKQFYNDLNMYLFKLVVLSKWRILKTYHPLFSKVQLPLWNKLETLLMCFGFLKMMNLNDYINEHKTPETERISRDSMIKMARFVS</sequence>
<accession>A0A8H7ZH59</accession>
<organism evidence="1 2">
    <name type="scientific">Candida metapsilosis</name>
    <dbReference type="NCBI Taxonomy" id="273372"/>
    <lineage>
        <taxon>Eukaryota</taxon>
        <taxon>Fungi</taxon>
        <taxon>Dikarya</taxon>
        <taxon>Ascomycota</taxon>
        <taxon>Saccharomycotina</taxon>
        <taxon>Pichiomycetes</taxon>
        <taxon>Debaryomycetaceae</taxon>
        <taxon>Candida/Lodderomyces clade</taxon>
        <taxon>Candida</taxon>
    </lineage>
</organism>
<evidence type="ECO:0000313" key="1">
    <source>
        <dbReference type="EMBL" id="KAG5418983.1"/>
    </source>
</evidence>
<dbReference type="EMBL" id="JAEOAQ010000004">
    <property type="protein sequence ID" value="KAG5418983.1"/>
    <property type="molecule type" value="Genomic_DNA"/>
</dbReference>
<dbReference type="RefSeq" id="XP_067548099.1">
    <property type="nucleotide sequence ID" value="XM_067692696.1"/>
</dbReference>
<reference evidence="1 2" key="1">
    <citation type="submission" date="2020-12" db="EMBL/GenBank/DDBJ databases">
        <title>Effect of drift, selection, and recombination on the evolution of hybrid genomes in Candida yeast pathogens.</title>
        <authorList>
            <person name="Mixao V."/>
            <person name="Ksiezopolska E."/>
            <person name="Saus E."/>
            <person name="Boekhout T."/>
            <person name="Gacser A."/>
            <person name="Gabaldon T."/>
        </authorList>
    </citation>
    <scope>NUCLEOTIDE SEQUENCE [LARGE SCALE GENOMIC DNA]</scope>
    <source>
        <strain evidence="1 2">BP57</strain>
    </source>
</reference>